<reference evidence="2" key="2">
    <citation type="submission" date="2020-10" db="UniProtKB">
        <authorList>
            <consortium name="WormBaseParasite"/>
        </authorList>
    </citation>
    <scope>IDENTIFICATION</scope>
</reference>
<reference evidence="1" key="1">
    <citation type="journal article" date="2013" name="Genetics">
        <title>The draft genome and transcriptome of Panagrellus redivivus are shaped by the harsh demands of a free-living lifestyle.</title>
        <authorList>
            <person name="Srinivasan J."/>
            <person name="Dillman A.R."/>
            <person name="Macchietto M.G."/>
            <person name="Heikkinen L."/>
            <person name="Lakso M."/>
            <person name="Fracchia K.M."/>
            <person name="Antoshechkin I."/>
            <person name="Mortazavi A."/>
            <person name="Wong G."/>
            <person name="Sternberg P.W."/>
        </authorList>
    </citation>
    <scope>NUCLEOTIDE SEQUENCE [LARGE SCALE GENOMIC DNA]</scope>
    <source>
        <strain evidence="1">MT8872</strain>
    </source>
</reference>
<dbReference type="Proteomes" id="UP000492821">
    <property type="component" value="Unassembled WGS sequence"/>
</dbReference>
<protein>
    <submittedName>
        <fullName evidence="2">Transposase</fullName>
    </submittedName>
</protein>
<organism evidence="1 2">
    <name type="scientific">Panagrellus redivivus</name>
    <name type="common">Microworm</name>
    <dbReference type="NCBI Taxonomy" id="6233"/>
    <lineage>
        <taxon>Eukaryota</taxon>
        <taxon>Metazoa</taxon>
        <taxon>Ecdysozoa</taxon>
        <taxon>Nematoda</taxon>
        <taxon>Chromadorea</taxon>
        <taxon>Rhabditida</taxon>
        <taxon>Tylenchina</taxon>
        <taxon>Panagrolaimomorpha</taxon>
        <taxon>Panagrolaimoidea</taxon>
        <taxon>Panagrolaimidae</taxon>
        <taxon>Panagrellus</taxon>
    </lineage>
</organism>
<evidence type="ECO:0000313" key="2">
    <source>
        <dbReference type="WBParaSite" id="Pan_g14236.t1"/>
    </source>
</evidence>
<sequence>MTESSFRRGHHVFNKRIEQRYASAIAVVNNTKFNAVATYRTNTVPSTLSSVYGCQIGSAAFELLLSMQLLKLSASGYFRSCAPATAYCMTVMHIAAMMPDVARIG</sequence>
<keyword evidence="1" id="KW-1185">Reference proteome</keyword>
<evidence type="ECO:0000313" key="1">
    <source>
        <dbReference type="Proteomes" id="UP000492821"/>
    </source>
</evidence>
<proteinExistence type="predicted"/>
<accession>A0A7E4ZSB8</accession>
<dbReference type="WBParaSite" id="Pan_g14236.t1">
    <property type="protein sequence ID" value="Pan_g14236.t1"/>
    <property type="gene ID" value="Pan_g14236"/>
</dbReference>
<dbReference type="AlphaFoldDB" id="A0A7E4ZSB8"/>
<name>A0A7E4ZSB8_PANRE</name>